<evidence type="ECO:0000313" key="2">
    <source>
        <dbReference type="EMBL" id="AKK11941.1"/>
    </source>
</evidence>
<organism evidence="2 3">
    <name type="scientific">Corynebacterium uterequi</name>
    <dbReference type="NCBI Taxonomy" id="1072256"/>
    <lineage>
        <taxon>Bacteria</taxon>
        <taxon>Bacillati</taxon>
        <taxon>Actinomycetota</taxon>
        <taxon>Actinomycetes</taxon>
        <taxon>Mycobacteriales</taxon>
        <taxon>Corynebacteriaceae</taxon>
        <taxon>Corynebacterium</taxon>
    </lineage>
</organism>
<keyword evidence="1" id="KW-0472">Membrane</keyword>
<accession>A0A0G3HF13</accession>
<evidence type="ECO:0000256" key="1">
    <source>
        <dbReference type="SAM" id="Phobius"/>
    </source>
</evidence>
<reference evidence="2 3" key="1">
    <citation type="journal article" date="2015" name="Genome Announc.">
        <title>Virulence Factor Genes Detected in the Complete Genome Sequence of Corynebacterium uterequi DSM 45634, Isolated from the Uterus of a Maiden Mare.</title>
        <authorList>
            <person name="Ruckert C."/>
            <person name="Kriete M."/>
            <person name="Jaenicke S."/>
            <person name="Winkler A."/>
            <person name="Tauch A."/>
        </authorList>
    </citation>
    <scope>NUCLEOTIDE SEQUENCE [LARGE SCALE GENOMIC DNA]</scope>
    <source>
        <strain evidence="2 3">DSM 45634</strain>
    </source>
</reference>
<keyword evidence="3" id="KW-1185">Reference proteome</keyword>
<keyword evidence="1" id="KW-1133">Transmembrane helix</keyword>
<dbReference type="EMBL" id="CP011546">
    <property type="protein sequence ID" value="AKK11941.1"/>
    <property type="molecule type" value="Genomic_DNA"/>
</dbReference>
<dbReference type="PATRIC" id="fig|1072256.5.peg.1944"/>
<name>A0A0G3HF13_9CORY</name>
<feature type="transmembrane region" description="Helical" evidence="1">
    <location>
        <begin position="54"/>
        <end position="74"/>
    </location>
</feature>
<feature type="transmembrane region" description="Helical" evidence="1">
    <location>
        <begin position="86"/>
        <end position="108"/>
    </location>
</feature>
<dbReference type="AlphaFoldDB" id="A0A0G3HF13"/>
<gene>
    <name evidence="2" type="ORF">CUTER_09865</name>
</gene>
<evidence type="ECO:0000313" key="3">
    <source>
        <dbReference type="Proteomes" id="UP000035548"/>
    </source>
</evidence>
<dbReference type="Proteomes" id="UP000035548">
    <property type="component" value="Chromosome"/>
</dbReference>
<dbReference type="KEGG" id="cut:CUTER_09865"/>
<feature type="transmembrane region" description="Helical" evidence="1">
    <location>
        <begin position="25"/>
        <end position="42"/>
    </location>
</feature>
<proteinExistence type="predicted"/>
<protein>
    <submittedName>
        <fullName evidence="2">Uncharacterized protein</fullName>
    </submittedName>
</protein>
<reference evidence="3" key="2">
    <citation type="submission" date="2015-05" db="EMBL/GenBank/DDBJ databases">
        <title>Complete genome sequence of Corynebacterium uterequi DSM 45634, isolated from the uterus of a maiden mare.</title>
        <authorList>
            <person name="Ruckert C."/>
            <person name="Albersmeier A."/>
            <person name="Winkler A."/>
            <person name="Tauch A."/>
        </authorList>
    </citation>
    <scope>NUCLEOTIDE SEQUENCE [LARGE SCALE GENOMIC DNA]</scope>
    <source>
        <strain evidence="3">DSM 45634</strain>
    </source>
</reference>
<sequence length="116" mass="12904">MTGCSLFAYLAGSYCISQWEYRGTFYLLASISLIGLLFSMKARNKDTAYLDPSLTRFAGYAYIFVALTTIPLAILWCGPHPTSTSAALKIAAALLQTSPFFVLAFLSWRRGRDSRR</sequence>
<keyword evidence="1" id="KW-0812">Transmembrane</keyword>